<evidence type="ECO:0000256" key="1">
    <source>
        <dbReference type="SAM" id="SignalP"/>
    </source>
</evidence>
<proteinExistence type="predicted"/>
<dbReference type="InterPro" id="IPR049053">
    <property type="entry name" value="AFCA-like_C"/>
</dbReference>
<evidence type="ECO:0008006" key="6">
    <source>
        <dbReference type="Google" id="ProtNLM"/>
    </source>
</evidence>
<accession>A0A380BYT4</accession>
<dbReference type="InterPro" id="IPR012341">
    <property type="entry name" value="6hp_glycosidase-like_sf"/>
</dbReference>
<name>A0A380BYT4_SPHSI</name>
<dbReference type="GO" id="GO:0005975">
    <property type="term" value="P:carbohydrate metabolic process"/>
    <property type="evidence" value="ECO:0007669"/>
    <property type="project" value="InterPro"/>
</dbReference>
<evidence type="ECO:0000313" key="5">
    <source>
        <dbReference type="Proteomes" id="UP000254893"/>
    </source>
</evidence>
<dbReference type="GO" id="GO:0004560">
    <property type="term" value="F:alpha-L-fucosidase activity"/>
    <property type="evidence" value="ECO:0007669"/>
    <property type="project" value="TreeGrafter"/>
</dbReference>
<organism evidence="4 5">
    <name type="scientific">Sphingobacterium spiritivorum</name>
    <name type="common">Flavobacterium spiritivorum</name>
    <dbReference type="NCBI Taxonomy" id="258"/>
    <lineage>
        <taxon>Bacteria</taxon>
        <taxon>Pseudomonadati</taxon>
        <taxon>Bacteroidota</taxon>
        <taxon>Sphingobacteriia</taxon>
        <taxon>Sphingobacteriales</taxon>
        <taxon>Sphingobacteriaceae</taxon>
        <taxon>Sphingobacterium</taxon>
    </lineage>
</organism>
<dbReference type="Pfam" id="PF22124">
    <property type="entry name" value="Glyco_hydro_95_cat"/>
    <property type="match status" value="1"/>
</dbReference>
<dbReference type="Proteomes" id="UP000254893">
    <property type="component" value="Unassembled WGS sequence"/>
</dbReference>
<feature type="domain" description="Alpha fucosidase A-like C-terminal" evidence="2">
    <location>
        <begin position="625"/>
        <end position="712"/>
    </location>
</feature>
<feature type="chain" id="PRO_5016788528" description="Alpha-L-fucosidase" evidence="1">
    <location>
        <begin position="21"/>
        <end position="719"/>
    </location>
</feature>
<dbReference type="AlphaFoldDB" id="A0A380BYT4"/>
<keyword evidence="1" id="KW-0732">Signal</keyword>
<dbReference type="SUPFAM" id="SSF48208">
    <property type="entry name" value="Six-hairpin glycosidases"/>
    <property type="match status" value="1"/>
</dbReference>
<dbReference type="InterPro" id="IPR054363">
    <property type="entry name" value="GH95_cat"/>
</dbReference>
<sequence>MRHLYVVLFFVIGMTFTAFAQQASLFQPNVRLTKLGQTIYEGVFTGNGLLGTMTYLLKDSVVRIDLGRTDVYDHRQDKENLLIQKARLPVGHLELLLEDARITGSQGDMNLTEASATAGITTSKGNLLIKSMTLSQHNIILIELEDKDFKGRYKLSWKGELAISPRTFFVKGTAEEYNLNPEAKETIQGDLTIYNQPLKAGGGYAVVYKTHQVKNGKYIVASVGYSQSSDTYVKEATQLVEEWDLKNQKAIQIHQQWWKNYFAQSRLQIPDTEMQQFYQMQLYKLACATRNDKPAIDLQGPWTAPTPWPAYWHNLNIQLTYSPVYTANHLDISQSLLGMINKNVANLSKNVPAPYISDAAAIGRSSSPDMLSPVPLRLDDKRDISAIAQAELGNLTWMLYYYYQHYRYSMDPKTGNTLFPILKRSVNYYLHLLEKNEDGKYHIGVKTYSPEYPNGYGYDTNYDLAILRWGLNALISMDNDLHKQDPLLATWKDVYSNLIDFQKDQHGFMIARDIPYATSHRHYSHLMMIYPFYEINWDQQENRALIQNSIDHWQSMNTALQGYSYTGLASMTAMMGDGDAARKAVKTLLKKYVKPNTLYAESGPVIETPLSAMTSIQEMCLQYWNGQVRVFPAIPSDWQDVSFENFRTDGAFLLSAVREHGINKKITIRSEKGGRIKVRPNLSGKISWKKKGKVKLIKESDAVYEFEMDAHAEVQLNTN</sequence>
<evidence type="ECO:0000259" key="3">
    <source>
        <dbReference type="Pfam" id="PF22124"/>
    </source>
</evidence>
<evidence type="ECO:0000313" key="4">
    <source>
        <dbReference type="EMBL" id="SUJ09600.1"/>
    </source>
</evidence>
<protein>
    <recommendedName>
        <fullName evidence="6">Alpha-L-fucosidase</fullName>
    </recommendedName>
</protein>
<dbReference type="EMBL" id="UGYW01000002">
    <property type="protein sequence ID" value="SUJ09600.1"/>
    <property type="molecule type" value="Genomic_DNA"/>
</dbReference>
<feature type="domain" description="Glycosyl hydrolase family 95 catalytic" evidence="3">
    <location>
        <begin position="227"/>
        <end position="619"/>
    </location>
</feature>
<dbReference type="Pfam" id="PF21307">
    <property type="entry name" value="Glyco_hydro_95_C"/>
    <property type="match status" value="1"/>
</dbReference>
<gene>
    <name evidence="4" type="ORF">NCTC11388_02002</name>
</gene>
<dbReference type="PANTHER" id="PTHR31084:SF0">
    <property type="entry name" value="ALPHA-L-FUCOSIDASE 2"/>
    <property type="match status" value="1"/>
</dbReference>
<dbReference type="InterPro" id="IPR008928">
    <property type="entry name" value="6-hairpin_glycosidase_sf"/>
</dbReference>
<reference evidence="4 5" key="1">
    <citation type="submission" date="2018-06" db="EMBL/GenBank/DDBJ databases">
        <authorList>
            <consortium name="Pathogen Informatics"/>
            <person name="Doyle S."/>
        </authorList>
    </citation>
    <scope>NUCLEOTIDE SEQUENCE [LARGE SCALE GENOMIC DNA]</scope>
    <source>
        <strain evidence="4 5">NCTC11388</strain>
    </source>
</reference>
<feature type="signal peptide" evidence="1">
    <location>
        <begin position="1"/>
        <end position="20"/>
    </location>
</feature>
<evidence type="ECO:0000259" key="2">
    <source>
        <dbReference type="Pfam" id="PF21307"/>
    </source>
</evidence>
<dbReference type="RefSeq" id="WP_115169986.1">
    <property type="nucleotide sequence ID" value="NZ_UGYW01000002.1"/>
</dbReference>
<dbReference type="PANTHER" id="PTHR31084">
    <property type="entry name" value="ALPHA-L-FUCOSIDASE 2"/>
    <property type="match status" value="1"/>
</dbReference>
<dbReference type="Gene3D" id="1.50.10.10">
    <property type="match status" value="1"/>
</dbReference>